<dbReference type="SUPFAM" id="SSF81901">
    <property type="entry name" value="HCP-like"/>
    <property type="match status" value="1"/>
</dbReference>
<dbReference type="EMBL" id="CP114976">
    <property type="protein sequence ID" value="WBE26557.1"/>
    <property type="molecule type" value="Genomic_DNA"/>
</dbReference>
<evidence type="ECO:0000256" key="2">
    <source>
        <dbReference type="ARBA" id="ARBA00022803"/>
    </source>
</evidence>
<protein>
    <submittedName>
        <fullName evidence="4">Type IV pilus biogenesis/stability protein PilW</fullName>
    </submittedName>
</protein>
<dbReference type="InterPro" id="IPR011990">
    <property type="entry name" value="TPR-like_helical_dom_sf"/>
</dbReference>
<dbReference type="Pfam" id="PF13181">
    <property type="entry name" value="TPR_8"/>
    <property type="match status" value="1"/>
</dbReference>
<dbReference type="NCBIfam" id="TIGR02521">
    <property type="entry name" value="type_IV_pilW"/>
    <property type="match status" value="1"/>
</dbReference>
<dbReference type="InterPro" id="IPR051012">
    <property type="entry name" value="CellSynth/LPSAsmb/PSIAsmb"/>
</dbReference>
<feature type="repeat" description="TPR" evidence="3">
    <location>
        <begin position="140"/>
        <end position="173"/>
    </location>
</feature>
<evidence type="ECO:0000313" key="5">
    <source>
        <dbReference type="Proteomes" id="UP001212189"/>
    </source>
</evidence>
<dbReference type="InterPro" id="IPR019734">
    <property type="entry name" value="TPR_rpt"/>
</dbReference>
<dbReference type="PANTHER" id="PTHR45586:SF1">
    <property type="entry name" value="LIPOPOLYSACCHARIDE ASSEMBLY PROTEIN B"/>
    <property type="match status" value="1"/>
</dbReference>
<gene>
    <name evidence="4" type="primary">pilW</name>
    <name evidence="4" type="ORF">O6P33_06455</name>
</gene>
<sequence length="251" mass="28414">MIVRAGLILFICGVLTACVSSGSKPPLRTEEGRQQARDAYIQLGIGYLQQGVTEQAKMPLKKALEIDPNSADAHAALALVFQNELEPQLADEHYRKALAQGKSTRIQNNYGGFLYQQGEYKKAFKEFEEASQDTMYSGRSRVFENMGLTALRLNDKALALTYFERSLRLNPQQPRALLETANLLYERQEYVPAQRYYQSFMQLSEHSAASLLLGVRLAKIFQDRDQAASLGLQLKRLYPASAEYKQYQSEQ</sequence>
<accession>A0AAE9VRH0</accession>
<dbReference type="Gene3D" id="1.25.40.10">
    <property type="entry name" value="Tetratricopeptide repeat domain"/>
    <property type="match status" value="1"/>
</dbReference>
<keyword evidence="2 3" id="KW-0802">TPR repeat</keyword>
<reference evidence="4 5" key="1">
    <citation type="submission" date="2022-12" db="EMBL/GenBank/DDBJ databases">
        <title>Coexistence and Characterization of a Novel Tigecycline Resistance gene tet(X) variant and blaNDM-1 in a Pseudomonas caeni Isolate of Chicken Origin.</title>
        <authorList>
            <person name="Lu X."/>
            <person name="Zhang L."/>
            <person name="Li R."/>
            <person name="Wang Z."/>
        </authorList>
    </citation>
    <scope>NUCLEOTIDE SEQUENCE [LARGE SCALE GENOMIC DNA]</scope>
    <source>
        <strain evidence="4 5">CE14</strain>
    </source>
</reference>
<dbReference type="KEGG" id="dce:O6P33_06455"/>
<keyword evidence="5" id="KW-1185">Reference proteome</keyword>
<organism evidence="4 5">
    <name type="scientific">Denitrificimonas caeni</name>
    <dbReference type="NCBI Taxonomy" id="521720"/>
    <lineage>
        <taxon>Bacteria</taxon>
        <taxon>Pseudomonadati</taxon>
        <taxon>Pseudomonadota</taxon>
        <taxon>Gammaproteobacteria</taxon>
        <taxon>Pseudomonadales</taxon>
        <taxon>Pseudomonadaceae</taxon>
        <taxon>Denitrificimonas</taxon>
    </lineage>
</organism>
<dbReference type="PROSITE" id="PS50005">
    <property type="entry name" value="TPR"/>
    <property type="match status" value="2"/>
</dbReference>
<keyword evidence="1" id="KW-0677">Repeat</keyword>
<dbReference type="PANTHER" id="PTHR45586">
    <property type="entry name" value="TPR REPEAT-CONTAINING PROTEIN PA4667"/>
    <property type="match status" value="1"/>
</dbReference>
<evidence type="ECO:0000256" key="3">
    <source>
        <dbReference type="PROSITE-ProRule" id="PRU00339"/>
    </source>
</evidence>
<proteinExistence type="predicted"/>
<dbReference type="Proteomes" id="UP001212189">
    <property type="component" value="Chromosome"/>
</dbReference>
<feature type="repeat" description="TPR" evidence="3">
    <location>
        <begin position="37"/>
        <end position="70"/>
    </location>
</feature>
<evidence type="ECO:0000256" key="1">
    <source>
        <dbReference type="ARBA" id="ARBA00022737"/>
    </source>
</evidence>
<dbReference type="Pfam" id="PF13424">
    <property type="entry name" value="TPR_12"/>
    <property type="match status" value="1"/>
</dbReference>
<dbReference type="RefSeq" id="WP_269819478.1">
    <property type="nucleotide sequence ID" value="NZ_CP114976.1"/>
</dbReference>
<dbReference type="AlphaFoldDB" id="A0AAE9VRH0"/>
<dbReference type="SMART" id="SM00028">
    <property type="entry name" value="TPR"/>
    <property type="match status" value="4"/>
</dbReference>
<evidence type="ECO:0000313" key="4">
    <source>
        <dbReference type="EMBL" id="WBE26557.1"/>
    </source>
</evidence>
<dbReference type="InterPro" id="IPR013360">
    <property type="entry name" value="Pilus_4_PilW"/>
</dbReference>
<name>A0AAE9VRH0_9GAMM</name>
<dbReference type="PROSITE" id="PS51257">
    <property type="entry name" value="PROKAR_LIPOPROTEIN"/>
    <property type="match status" value="1"/>
</dbReference>